<dbReference type="InterPro" id="IPR036388">
    <property type="entry name" value="WH-like_DNA-bd_sf"/>
</dbReference>
<evidence type="ECO:0000259" key="5">
    <source>
        <dbReference type="PROSITE" id="PS51504"/>
    </source>
</evidence>
<feature type="compositionally biased region" description="Basic residues" evidence="4">
    <location>
        <begin position="996"/>
        <end position="1007"/>
    </location>
</feature>
<dbReference type="CDD" id="cd00073">
    <property type="entry name" value="H15"/>
    <property type="match status" value="1"/>
</dbReference>
<feature type="region of interest" description="Disordered" evidence="4">
    <location>
        <begin position="951"/>
        <end position="1067"/>
    </location>
</feature>
<dbReference type="PRINTS" id="PR00624">
    <property type="entry name" value="HISTONEH5"/>
</dbReference>
<dbReference type="Gene3D" id="1.10.10.10">
    <property type="entry name" value="Winged helix-like DNA-binding domain superfamily/Winged helix DNA-binding domain"/>
    <property type="match status" value="1"/>
</dbReference>
<name>A0AA88Q6N7_9TELE</name>
<evidence type="ECO:0000256" key="1">
    <source>
        <dbReference type="ARBA" id="ARBA00020833"/>
    </source>
</evidence>
<dbReference type="InterPro" id="IPR005819">
    <property type="entry name" value="H1/H5"/>
</dbReference>
<dbReference type="PANTHER" id="PTHR16155:SF18">
    <property type="entry name" value="STERILE ALPHA MOTIF DOMAIN-CONTAINING PROTEIN 9-LIKE"/>
    <property type="match status" value="1"/>
</dbReference>
<keyword evidence="3" id="KW-0238">DNA-binding</keyword>
<dbReference type="InterPro" id="IPR036390">
    <property type="entry name" value="WH_DNA-bd_sf"/>
</dbReference>
<evidence type="ECO:0000313" key="7">
    <source>
        <dbReference type="Proteomes" id="UP001187343"/>
    </source>
</evidence>
<dbReference type="AlphaFoldDB" id="A0AA88Q6N7"/>
<reference evidence="6" key="1">
    <citation type="submission" date="2023-08" db="EMBL/GenBank/DDBJ databases">
        <title>Chromosome-level Genome Assembly of mud carp (Cirrhinus molitorella).</title>
        <authorList>
            <person name="Liu H."/>
        </authorList>
    </citation>
    <scope>NUCLEOTIDE SEQUENCE</scope>
    <source>
        <strain evidence="6">Prfri</strain>
        <tissue evidence="6">Muscle</tissue>
    </source>
</reference>
<dbReference type="Proteomes" id="UP001187343">
    <property type="component" value="Unassembled WGS sequence"/>
</dbReference>
<dbReference type="GO" id="GO:0005737">
    <property type="term" value="C:cytoplasm"/>
    <property type="evidence" value="ECO:0007669"/>
    <property type="project" value="TreeGrafter"/>
</dbReference>
<accession>A0AA88Q6N7</accession>
<dbReference type="SUPFAM" id="SSF81901">
    <property type="entry name" value="HCP-like"/>
    <property type="match status" value="1"/>
</dbReference>
<dbReference type="GO" id="GO:0030527">
    <property type="term" value="F:structural constituent of chromatin"/>
    <property type="evidence" value="ECO:0007669"/>
    <property type="project" value="InterPro"/>
</dbReference>
<feature type="compositionally biased region" description="Basic residues" evidence="4">
    <location>
        <begin position="1015"/>
        <end position="1067"/>
    </location>
</feature>
<dbReference type="EMBL" id="JAUYZG010000002">
    <property type="protein sequence ID" value="KAK2914457.1"/>
    <property type="molecule type" value="Genomic_DNA"/>
</dbReference>
<dbReference type="GO" id="GO:0000786">
    <property type="term" value="C:nucleosome"/>
    <property type="evidence" value="ECO:0007669"/>
    <property type="project" value="InterPro"/>
</dbReference>
<proteinExistence type="predicted"/>
<dbReference type="SUPFAM" id="SSF46785">
    <property type="entry name" value="Winged helix' DNA-binding domain"/>
    <property type="match status" value="1"/>
</dbReference>
<dbReference type="PROSITE" id="PS51504">
    <property type="entry name" value="H15"/>
    <property type="match status" value="1"/>
</dbReference>
<sequence length="1067" mass="121165">MYLLPSSSGTLISIPAELRDSLSCFDIVWSDMFETEDPVIDSKVCSKHETDFLKGAPPQWPIFYTSVNSPLVERDCFKDIIQLVKRKMRKQHLITEVSLRYQSGSGGSTLAMQVLWCFRKDLRCARVIDSDLETKELSKQVVDLFLLSNEEHAKQNQETVLLLLDTKENTNNDLKMKRILRQNLIEEIRKRDITTNTPVVIIFNCSPAGLITTDHSTDDVKLTMNLLTDEKKRFAQKKEELKKKYKKMSQFHAFNIMQGGFKKEDAENMITNKMLKHVEKDRKSSSTRLLSFLALINSYVPGSHLSKLFCEEFVQQSTNEENHTLETIMKPFMDLIVIFSEDEQKGQCIRLAHPLIADACLKKLIESKLTRTDITLDFLNSMVEGKERHYKDICKSILITRLTTGQDKQKFSRLILDIIDENKTDDCISLLELASDLFSTDPYYPQTLARLYYTAVKGDNKYEEARQWAEKAIKRNSKSDIKDTLGQVYKKHLQTFSDIKSCMDIATLAIEAFRDEERAAEDESEENRRFNYRAYFGFLQVCNVIHEISPKNSPEHSEQEYSEFISALKSEVETKYDLFEWYLTLSRPSMKNEDPDYLRSDIEECYKRYFTQSEQTDEDTLNEKKSKSFAGLLHLLKPDINVLEQYKSTIEHPQPEKETQIIVYILANIIWSQFNEPFEITVNLQARLQKLWESKERDRSPEFYLLILLLFWPDVAQPAIANPPNLEKCVQYMSQSYETTYQKYLRCRYLVPLFFLGKGKGVQRLIHTSKLHQIDWELLTEGDENAEVECLQRVNGKVEDNNVLVVRDGQQIQVTPHNWVTVNKQGQVSFYLGFNIRGPVACNIRYIKNLFETEIADPLREMAETAPAPAKSPKKKSAAKAKKAGPGVGDLIVKAVSASKERSGVSLAALKKALAADGYDVEKNNSRVKIAIKSLVTKGTLVQVKGTGASGSFKLNKKQAETKKKPAKKAAPKAKKSAAKKPAAAKKPKSAAAKKPATKKSPKKAKKPAAAAAKKTTKSPKKAKKPAAAKKAAKSPKKAKAAKPKTAKPKAAKPKAAKPKKATPKKK</sequence>
<evidence type="ECO:0000313" key="6">
    <source>
        <dbReference type="EMBL" id="KAK2914457.1"/>
    </source>
</evidence>
<evidence type="ECO:0000256" key="3">
    <source>
        <dbReference type="ARBA" id="ARBA00023125"/>
    </source>
</evidence>
<dbReference type="Pfam" id="PF00538">
    <property type="entry name" value="Linker_histone"/>
    <property type="match status" value="1"/>
</dbReference>
<feature type="compositionally biased region" description="Basic residues" evidence="4">
    <location>
        <begin position="965"/>
        <end position="989"/>
    </location>
</feature>
<protein>
    <recommendedName>
        <fullName evidence="1">Histone H1</fullName>
    </recommendedName>
</protein>
<keyword evidence="7" id="KW-1185">Reference proteome</keyword>
<feature type="domain" description="H15" evidence="5">
    <location>
        <begin position="884"/>
        <end position="957"/>
    </location>
</feature>
<organism evidence="6 7">
    <name type="scientific">Cirrhinus molitorella</name>
    <name type="common">mud carp</name>
    <dbReference type="NCBI Taxonomy" id="172907"/>
    <lineage>
        <taxon>Eukaryota</taxon>
        <taxon>Metazoa</taxon>
        <taxon>Chordata</taxon>
        <taxon>Craniata</taxon>
        <taxon>Vertebrata</taxon>
        <taxon>Euteleostomi</taxon>
        <taxon>Actinopterygii</taxon>
        <taxon>Neopterygii</taxon>
        <taxon>Teleostei</taxon>
        <taxon>Ostariophysi</taxon>
        <taxon>Cypriniformes</taxon>
        <taxon>Cyprinidae</taxon>
        <taxon>Labeoninae</taxon>
        <taxon>Labeonini</taxon>
        <taxon>Cirrhinus</taxon>
    </lineage>
</organism>
<evidence type="ECO:0000256" key="4">
    <source>
        <dbReference type="SAM" id="MobiDB-lite"/>
    </source>
</evidence>
<dbReference type="GO" id="GO:0006334">
    <property type="term" value="P:nucleosome assembly"/>
    <property type="evidence" value="ECO:0007669"/>
    <property type="project" value="InterPro"/>
</dbReference>
<dbReference type="FunFam" id="1.10.10.10:FF:000075">
    <property type="entry name" value="Histone H1 like"/>
    <property type="match status" value="1"/>
</dbReference>
<dbReference type="InterPro" id="IPR005818">
    <property type="entry name" value="Histone_H1/H5_H15"/>
</dbReference>
<dbReference type="PANTHER" id="PTHR16155">
    <property type="entry name" value="DED DOMAIN-CONTAINING PROTEIN"/>
    <property type="match status" value="1"/>
</dbReference>
<comment type="caution">
    <text evidence="6">The sequence shown here is derived from an EMBL/GenBank/DDBJ whole genome shotgun (WGS) entry which is preliminary data.</text>
</comment>
<keyword evidence="2" id="KW-0007">Acetylation</keyword>
<dbReference type="GO" id="GO:0003677">
    <property type="term" value="F:DNA binding"/>
    <property type="evidence" value="ECO:0007669"/>
    <property type="project" value="UniProtKB-KW"/>
</dbReference>
<dbReference type="SMART" id="SM00526">
    <property type="entry name" value="H15"/>
    <property type="match status" value="1"/>
</dbReference>
<gene>
    <name evidence="6" type="ORF">Q8A67_002856</name>
</gene>
<evidence type="ECO:0000256" key="2">
    <source>
        <dbReference type="ARBA" id="ARBA00022990"/>
    </source>
</evidence>